<proteinExistence type="predicted"/>
<comment type="caution">
    <text evidence="2">The sequence shown here is derived from an EMBL/GenBank/DDBJ whole genome shotgun (WGS) entry which is preliminary data.</text>
</comment>
<dbReference type="Proteomes" id="UP001362999">
    <property type="component" value="Unassembled WGS sequence"/>
</dbReference>
<evidence type="ECO:0000256" key="1">
    <source>
        <dbReference type="SAM" id="MobiDB-lite"/>
    </source>
</evidence>
<feature type="region of interest" description="Disordered" evidence="1">
    <location>
        <begin position="331"/>
        <end position="388"/>
    </location>
</feature>
<feature type="region of interest" description="Disordered" evidence="1">
    <location>
        <begin position="1"/>
        <end position="31"/>
    </location>
</feature>
<accession>A0AAW0BP03</accession>
<dbReference type="AlphaFoldDB" id="A0AAW0BP03"/>
<sequence length="388" mass="42719">MYIHRLKKPRMSSPQRNEEQKTHSSQGRFAYPRIPRSGSLILARCTASTLSGIHRICMLDDHGQIARKGKANHEGISHRKERHRRGPTWSLVAKGEEKEIEWRIGRMIDVRVPSTLIYFPVGQTQVLPLNVLPDAQLEQVVASGARGVTRKTLISFHVLARRTNDVTTSAAHTYSLSEGMSCIVGPRTRASGRRKSETSKDYGMRNDTQYPEGGMVNVPADSEQPSIHEPPFLNLRSGQARALLVGWKPLSKLTDVSAAIADHGTSSSRWDRSRGKENDEIILVSCVGGKEPLAGNCAGEADEVNAPHVLLTGKCCERALSVREAEESKRAYAVSEDPILPTQGKSAPRMREGLENLSNDEGRWGTNSPRALSPVSALPPPGDTYIRQ</sequence>
<organism evidence="2 3">
    <name type="scientific">Favolaschia claudopus</name>
    <dbReference type="NCBI Taxonomy" id="2862362"/>
    <lineage>
        <taxon>Eukaryota</taxon>
        <taxon>Fungi</taxon>
        <taxon>Dikarya</taxon>
        <taxon>Basidiomycota</taxon>
        <taxon>Agaricomycotina</taxon>
        <taxon>Agaricomycetes</taxon>
        <taxon>Agaricomycetidae</taxon>
        <taxon>Agaricales</taxon>
        <taxon>Marasmiineae</taxon>
        <taxon>Mycenaceae</taxon>
        <taxon>Favolaschia</taxon>
    </lineage>
</organism>
<gene>
    <name evidence="2" type="ORF">R3P38DRAFT_2776027</name>
</gene>
<dbReference type="EMBL" id="JAWWNJ010000028">
    <property type="protein sequence ID" value="KAK7028370.1"/>
    <property type="molecule type" value="Genomic_DNA"/>
</dbReference>
<name>A0AAW0BP03_9AGAR</name>
<reference evidence="2 3" key="1">
    <citation type="journal article" date="2024" name="J Genomics">
        <title>Draft genome sequencing and assembly of Favolaschia claudopus CIRM-BRFM 2984 isolated from oak limbs.</title>
        <authorList>
            <person name="Navarro D."/>
            <person name="Drula E."/>
            <person name="Chaduli D."/>
            <person name="Cazenave R."/>
            <person name="Ahrendt S."/>
            <person name="Wang J."/>
            <person name="Lipzen A."/>
            <person name="Daum C."/>
            <person name="Barry K."/>
            <person name="Grigoriev I.V."/>
            <person name="Favel A."/>
            <person name="Rosso M.N."/>
            <person name="Martin F."/>
        </authorList>
    </citation>
    <scope>NUCLEOTIDE SEQUENCE [LARGE SCALE GENOMIC DNA]</scope>
    <source>
        <strain evidence="2 3">CIRM-BRFM 2984</strain>
    </source>
</reference>
<feature type="compositionally biased region" description="Basic and acidic residues" evidence="1">
    <location>
        <begin position="194"/>
        <end position="204"/>
    </location>
</feature>
<keyword evidence="3" id="KW-1185">Reference proteome</keyword>
<feature type="region of interest" description="Disordered" evidence="1">
    <location>
        <begin position="186"/>
        <end position="212"/>
    </location>
</feature>
<feature type="compositionally biased region" description="Basic residues" evidence="1">
    <location>
        <begin position="1"/>
        <end position="10"/>
    </location>
</feature>
<evidence type="ECO:0000313" key="2">
    <source>
        <dbReference type="EMBL" id="KAK7028370.1"/>
    </source>
</evidence>
<evidence type="ECO:0000313" key="3">
    <source>
        <dbReference type="Proteomes" id="UP001362999"/>
    </source>
</evidence>
<protein>
    <submittedName>
        <fullName evidence="2">Uncharacterized protein</fullName>
    </submittedName>
</protein>